<feature type="transmembrane region" description="Helical" evidence="8">
    <location>
        <begin position="176"/>
        <end position="193"/>
    </location>
</feature>
<keyword evidence="11" id="KW-1185">Reference proteome</keyword>
<comment type="subcellular location">
    <subcellularLocation>
        <location evidence="1">Cell membrane</location>
        <topology evidence="1">Multi-pass membrane protein</topology>
    </subcellularLocation>
</comment>
<evidence type="ECO:0000256" key="3">
    <source>
        <dbReference type="ARBA" id="ARBA00022676"/>
    </source>
</evidence>
<keyword evidence="2" id="KW-1003">Cell membrane</keyword>
<feature type="transmembrane region" description="Helical" evidence="8">
    <location>
        <begin position="243"/>
        <end position="260"/>
    </location>
</feature>
<dbReference type="PANTHER" id="PTHR33908:SF11">
    <property type="entry name" value="MEMBRANE PROTEIN"/>
    <property type="match status" value="1"/>
</dbReference>
<feature type="transmembrane region" description="Helical" evidence="8">
    <location>
        <begin position="383"/>
        <end position="402"/>
    </location>
</feature>
<dbReference type="RefSeq" id="WP_188814815.1">
    <property type="nucleotide sequence ID" value="NZ_BMHT01000005.1"/>
</dbReference>
<evidence type="ECO:0000313" key="11">
    <source>
        <dbReference type="Proteomes" id="UP000632273"/>
    </source>
</evidence>
<protein>
    <recommendedName>
        <fullName evidence="9">Glycosyltransferase RgtA/B/C/D-like domain-containing protein</fullName>
    </recommendedName>
</protein>
<evidence type="ECO:0000256" key="7">
    <source>
        <dbReference type="ARBA" id="ARBA00023136"/>
    </source>
</evidence>
<proteinExistence type="predicted"/>
<keyword evidence="5 8" id="KW-0812">Transmembrane</keyword>
<evidence type="ECO:0000256" key="8">
    <source>
        <dbReference type="SAM" id="Phobius"/>
    </source>
</evidence>
<evidence type="ECO:0000256" key="6">
    <source>
        <dbReference type="ARBA" id="ARBA00022989"/>
    </source>
</evidence>
<feature type="transmembrane region" description="Helical" evidence="8">
    <location>
        <begin position="119"/>
        <end position="141"/>
    </location>
</feature>
<evidence type="ECO:0000313" key="10">
    <source>
        <dbReference type="EMBL" id="GGF16419.1"/>
    </source>
</evidence>
<keyword evidence="4" id="KW-0808">Transferase</keyword>
<reference evidence="11" key="1">
    <citation type="journal article" date="2019" name="Int. J. Syst. Evol. Microbiol.">
        <title>The Global Catalogue of Microorganisms (GCM) 10K type strain sequencing project: providing services to taxonomists for standard genome sequencing and annotation.</title>
        <authorList>
            <consortium name="The Broad Institute Genomics Platform"/>
            <consortium name="The Broad Institute Genome Sequencing Center for Infectious Disease"/>
            <person name="Wu L."/>
            <person name="Ma J."/>
        </authorList>
    </citation>
    <scope>NUCLEOTIDE SEQUENCE [LARGE SCALE GENOMIC DNA]</scope>
    <source>
        <strain evidence="11">CGMCC 1.15197</strain>
    </source>
</reference>
<evidence type="ECO:0000256" key="2">
    <source>
        <dbReference type="ARBA" id="ARBA00022475"/>
    </source>
</evidence>
<evidence type="ECO:0000256" key="4">
    <source>
        <dbReference type="ARBA" id="ARBA00022679"/>
    </source>
</evidence>
<feature type="transmembrane region" description="Helical" evidence="8">
    <location>
        <begin position="205"/>
        <end position="231"/>
    </location>
</feature>
<feature type="transmembrane region" description="Helical" evidence="8">
    <location>
        <begin position="350"/>
        <end position="371"/>
    </location>
</feature>
<keyword evidence="7 8" id="KW-0472">Membrane</keyword>
<sequence>MPLSKTSLRVLVAALLLAVAPLFFHDLGKMPLFLWDEARVAVNSAWILRTGDWLTMRADGEPGHLGPKALAAWTAPQPARSGPWRVARPIAPPDLWNTKPPLMPWLQALGMRVLGPTEVAIRLPAAVSGWLTVCFLVYFGWSVLKNPGVGVLSGLILATMPLFNGEHVARSGDYDAPLALFITVYVLSCWAYLHTQRIGYLSLTLVGLALALLAKCAAACLPLPALGIYVFWKHRAVLRQARVWLASGLGFVPLLVYYIVREQASPGYLAATWHNDWVGRFGQPLTPMFNPWWSYLRDLFYPYLSLWSPVLMGCVAVLPARVLPRYLGFLCWQVAGVLVLLMLAKTRTPVYAAQVLPFLALIIAGLLWALRDYGASRWQGFRTTWNLGILLLIGAEAAVLWHSHNHLNEARRYNSYMAYRLALRKLQQATLPTANLLLVREDFNSCLDFYLLTLPATYPLAVSIRPATPNTFKSLSSGQQVLSCWPEFREQLAAVFELQPTARVDDPCWCVRLGRRVDSQKSKAFENSAQGKNRP</sequence>
<dbReference type="Pfam" id="PF13231">
    <property type="entry name" value="PMT_2"/>
    <property type="match status" value="1"/>
</dbReference>
<keyword evidence="6 8" id="KW-1133">Transmembrane helix</keyword>
<evidence type="ECO:0000256" key="5">
    <source>
        <dbReference type="ARBA" id="ARBA00022692"/>
    </source>
</evidence>
<gene>
    <name evidence="10" type="ORF">GCM10011383_29770</name>
</gene>
<feature type="domain" description="Glycosyltransferase RgtA/B/C/D-like" evidence="9">
    <location>
        <begin position="99"/>
        <end position="255"/>
    </location>
</feature>
<dbReference type="PANTHER" id="PTHR33908">
    <property type="entry name" value="MANNOSYLTRANSFERASE YKCB-RELATED"/>
    <property type="match status" value="1"/>
</dbReference>
<dbReference type="InterPro" id="IPR050297">
    <property type="entry name" value="LipidA_mod_glycosyltrf_83"/>
</dbReference>
<dbReference type="InterPro" id="IPR038731">
    <property type="entry name" value="RgtA/B/C-like"/>
</dbReference>
<organism evidence="10 11">
    <name type="scientific">Hymenobacter cavernae</name>
    <dbReference type="NCBI Taxonomy" id="2044852"/>
    <lineage>
        <taxon>Bacteria</taxon>
        <taxon>Pseudomonadati</taxon>
        <taxon>Bacteroidota</taxon>
        <taxon>Cytophagia</taxon>
        <taxon>Cytophagales</taxon>
        <taxon>Hymenobacteraceae</taxon>
        <taxon>Hymenobacter</taxon>
    </lineage>
</organism>
<evidence type="ECO:0000259" key="9">
    <source>
        <dbReference type="Pfam" id="PF13231"/>
    </source>
</evidence>
<name>A0ABQ1UFV7_9BACT</name>
<feature type="transmembrane region" description="Helical" evidence="8">
    <location>
        <begin position="300"/>
        <end position="319"/>
    </location>
</feature>
<dbReference type="EMBL" id="BMHT01000005">
    <property type="protein sequence ID" value="GGF16419.1"/>
    <property type="molecule type" value="Genomic_DNA"/>
</dbReference>
<evidence type="ECO:0000256" key="1">
    <source>
        <dbReference type="ARBA" id="ARBA00004651"/>
    </source>
</evidence>
<accession>A0ABQ1UFV7</accession>
<dbReference type="Proteomes" id="UP000632273">
    <property type="component" value="Unassembled WGS sequence"/>
</dbReference>
<keyword evidence="3" id="KW-0328">Glycosyltransferase</keyword>
<feature type="transmembrane region" description="Helical" evidence="8">
    <location>
        <begin position="6"/>
        <end position="24"/>
    </location>
</feature>
<feature type="transmembrane region" description="Helical" evidence="8">
    <location>
        <begin position="326"/>
        <end position="344"/>
    </location>
</feature>
<comment type="caution">
    <text evidence="10">The sequence shown here is derived from an EMBL/GenBank/DDBJ whole genome shotgun (WGS) entry which is preliminary data.</text>
</comment>